<dbReference type="SMART" id="SM00060">
    <property type="entry name" value="FN3"/>
    <property type="match status" value="2"/>
</dbReference>
<dbReference type="Pfam" id="PF00041">
    <property type="entry name" value="fn3"/>
    <property type="match status" value="1"/>
</dbReference>
<dbReference type="InterPro" id="IPR015943">
    <property type="entry name" value="WD40/YVTN_repeat-like_dom_sf"/>
</dbReference>
<keyword evidence="4" id="KW-0472">Membrane</keyword>
<dbReference type="EMBL" id="FNVO01000003">
    <property type="protein sequence ID" value="SEG05623.1"/>
    <property type="molecule type" value="Genomic_DNA"/>
</dbReference>
<keyword evidence="2" id="KW-0624">Polysaccharide degradation</keyword>
<gene>
    <name evidence="6" type="ORF">SAMN04489712_10351</name>
</gene>
<dbReference type="PROSITE" id="PS50853">
    <property type="entry name" value="FN3"/>
    <property type="match status" value="1"/>
</dbReference>
<dbReference type="InterPro" id="IPR036116">
    <property type="entry name" value="FN3_sf"/>
</dbReference>
<dbReference type="SUPFAM" id="SSF63825">
    <property type="entry name" value="YWTD domain"/>
    <property type="match status" value="1"/>
</dbReference>
<keyword evidence="6" id="KW-0456">Lyase</keyword>
<dbReference type="Gene3D" id="2.60.40.10">
    <property type="entry name" value="Immunoglobulins"/>
    <property type="match status" value="1"/>
</dbReference>
<keyword evidence="7" id="KW-1185">Reference proteome</keyword>
<dbReference type="OrthoDB" id="3372012at2"/>
<keyword evidence="2" id="KW-0119">Carbohydrate metabolism</keyword>
<dbReference type="GO" id="GO:0016798">
    <property type="term" value="F:hydrolase activity, acting on glycosyl bonds"/>
    <property type="evidence" value="ECO:0007669"/>
    <property type="project" value="UniProtKB-KW"/>
</dbReference>
<organism evidence="6 7">
    <name type="scientific">Thermomonospora echinospora</name>
    <dbReference type="NCBI Taxonomy" id="1992"/>
    <lineage>
        <taxon>Bacteria</taxon>
        <taxon>Bacillati</taxon>
        <taxon>Actinomycetota</taxon>
        <taxon>Actinomycetes</taxon>
        <taxon>Streptosporangiales</taxon>
        <taxon>Thermomonosporaceae</taxon>
        <taxon>Thermomonospora</taxon>
    </lineage>
</organism>
<dbReference type="Proteomes" id="UP000236723">
    <property type="component" value="Unassembled WGS sequence"/>
</dbReference>
<keyword evidence="4" id="KW-0812">Transmembrane</keyword>
<keyword evidence="4" id="KW-1133">Transmembrane helix</keyword>
<evidence type="ECO:0000259" key="5">
    <source>
        <dbReference type="PROSITE" id="PS50853"/>
    </source>
</evidence>
<feature type="transmembrane region" description="Helical" evidence="4">
    <location>
        <begin position="21"/>
        <end position="47"/>
    </location>
</feature>
<feature type="region of interest" description="Disordered" evidence="3">
    <location>
        <begin position="374"/>
        <end position="436"/>
    </location>
</feature>
<reference evidence="7" key="1">
    <citation type="submission" date="2016-10" db="EMBL/GenBank/DDBJ databases">
        <authorList>
            <person name="Varghese N."/>
            <person name="Submissions S."/>
        </authorList>
    </citation>
    <scope>NUCLEOTIDE SEQUENCE [LARGE SCALE GENOMIC DNA]</scope>
    <source>
        <strain evidence="7">DSM 43163</strain>
    </source>
</reference>
<feature type="compositionally biased region" description="Basic and acidic residues" evidence="3">
    <location>
        <begin position="398"/>
        <end position="420"/>
    </location>
</feature>
<dbReference type="InterPro" id="IPR003961">
    <property type="entry name" value="FN3_dom"/>
</dbReference>
<evidence type="ECO:0000313" key="7">
    <source>
        <dbReference type="Proteomes" id="UP000236723"/>
    </source>
</evidence>
<dbReference type="CDD" id="cd00063">
    <property type="entry name" value="FN3"/>
    <property type="match status" value="1"/>
</dbReference>
<evidence type="ECO:0000256" key="1">
    <source>
        <dbReference type="ARBA" id="ARBA00023295"/>
    </source>
</evidence>
<name>A0A1H5X260_9ACTN</name>
<protein>
    <submittedName>
        <fullName evidence="6">Streptogramin lyase</fullName>
    </submittedName>
</protein>
<evidence type="ECO:0000256" key="4">
    <source>
        <dbReference type="SAM" id="Phobius"/>
    </source>
</evidence>
<evidence type="ECO:0000313" key="6">
    <source>
        <dbReference type="EMBL" id="SEG05623.1"/>
    </source>
</evidence>
<sequence>MSRNGLRGFPRGGPIRDRLTVQVAIGLFGALVVGATVFGVGVAGATYELSDIGAWLTAKRKGTLVHANGLVGRIDGKAGLAASMRGHDVRVVQDGGTVLIVDLQTGVVSRLDPSQLKVEQSRGFGAAGLQVVIGRGGAYTVDPVGGAVQRIDPMTLAAIGSPVTLPPPLGAAGMDATGTLWVPAPQNGQVVPFRDGGQAPPVPVGRPGDRLSLTIAAGAPVVVNSTAANATVIKASGDHLQVALPSGVRESGRAGVLAPPLTEGAVVPLLAAESGSLVMLHTGTGAPTAVRLKRVGGHRFGAPHMLGSKVYLPDETVGALLVYNAETNGFEQRIPVSGRPSRLEVFVKDGLLWANDPDGARAVVLDDRGAAKEVRKYEEEAPDGRSRSPLPVPSPTHDGPDRPEPHPTDPRRPNDPRRSPNEPSAPEGVVVSPGNGEMTIRFRPSVGGRPTGYVLAGLPAGLVASPSRVPPGGPYVFRVTGGDCDRSYRFTVAVRYEVAGRSAQRASEPSDQVRPCTPPGAPGGVVGTATSQGAKVTWQAPAGAAPDGYTVSWSGTKSGSLDVTGTSAVLSDVWKNGSYTIKVTARNAAGGREASWSGTLTGPAQSYAIRHNGKSYANMRAAPDSTSTMVHQVFDNGHTLVVHCQKKGAYYANDNGKPYFAGDLYDLVEYEGKRGYMIGYLVSTPKEPWQEYAGPSLWECA</sequence>
<keyword evidence="1" id="KW-0326">Glycosidase</keyword>
<feature type="compositionally biased region" description="Basic and acidic residues" evidence="3">
    <location>
        <begin position="374"/>
        <end position="386"/>
    </location>
</feature>
<dbReference type="RefSeq" id="WP_146087286.1">
    <property type="nucleotide sequence ID" value="NZ_FNVO01000003.1"/>
</dbReference>
<proteinExistence type="predicted"/>
<dbReference type="Gene3D" id="2.130.10.10">
    <property type="entry name" value="YVTN repeat-like/Quinoprotein amine dehydrogenase"/>
    <property type="match status" value="1"/>
</dbReference>
<evidence type="ECO:0000256" key="3">
    <source>
        <dbReference type="SAM" id="MobiDB-lite"/>
    </source>
</evidence>
<keyword evidence="1" id="KW-0378">Hydrolase</keyword>
<feature type="domain" description="Fibronectin type-III" evidence="5">
    <location>
        <begin position="518"/>
        <end position="604"/>
    </location>
</feature>
<dbReference type="InterPro" id="IPR013783">
    <property type="entry name" value="Ig-like_fold"/>
</dbReference>
<accession>A0A1H5X260</accession>
<dbReference type="AlphaFoldDB" id="A0A1H5X260"/>
<dbReference type="SUPFAM" id="SSF49265">
    <property type="entry name" value="Fibronectin type III"/>
    <property type="match status" value="2"/>
</dbReference>
<evidence type="ECO:0000256" key="2">
    <source>
        <dbReference type="ARBA" id="ARBA00023326"/>
    </source>
</evidence>
<dbReference type="GO" id="GO:0016829">
    <property type="term" value="F:lyase activity"/>
    <property type="evidence" value="ECO:0007669"/>
    <property type="project" value="UniProtKB-KW"/>
</dbReference>
<dbReference type="GO" id="GO:0000272">
    <property type="term" value="P:polysaccharide catabolic process"/>
    <property type="evidence" value="ECO:0007669"/>
    <property type="project" value="UniProtKB-KW"/>
</dbReference>